<dbReference type="GO" id="GO:0052650">
    <property type="term" value="F:all-trans-retinol dehydrogenase (NADP+) activity"/>
    <property type="evidence" value="ECO:0007669"/>
    <property type="project" value="UniProtKB-ARBA"/>
</dbReference>
<dbReference type="Gene3D" id="3.40.50.720">
    <property type="entry name" value="NAD(P)-binding Rossmann-like Domain"/>
    <property type="match status" value="1"/>
</dbReference>
<name>A0A815A648_ADIRI</name>
<dbReference type="InterPro" id="IPR002347">
    <property type="entry name" value="SDR_fam"/>
</dbReference>
<evidence type="ECO:0000256" key="5">
    <source>
        <dbReference type="ARBA" id="ARBA00022989"/>
    </source>
</evidence>
<dbReference type="InterPro" id="IPR036291">
    <property type="entry name" value="NAD(P)-bd_dom_sf"/>
</dbReference>
<keyword evidence="3 13" id="KW-0812">Transmembrane</keyword>
<dbReference type="PANTHER" id="PTHR24322:SF736">
    <property type="entry name" value="RETINOL DEHYDROGENASE 10"/>
    <property type="match status" value="1"/>
</dbReference>
<evidence type="ECO:0000256" key="10">
    <source>
        <dbReference type="ARBA" id="ARBA00068717"/>
    </source>
</evidence>
<gene>
    <name evidence="14" type="ORF">EDS130_LOCUS4836</name>
    <name evidence="15" type="ORF">XAT740_LOCUS26352</name>
</gene>
<dbReference type="FunFam" id="3.40.50.720:FF:000131">
    <property type="entry name" value="Short-chain dehydrogenase/reductase 3"/>
    <property type="match status" value="1"/>
</dbReference>
<evidence type="ECO:0000256" key="4">
    <source>
        <dbReference type="ARBA" id="ARBA00022857"/>
    </source>
</evidence>
<evidence type="ECO:0000256" key="6">
    <source>
        <dbReference type="ARBA" id="ARBA00023002"/>
    </source>
</evidence>
<keyword evidence="6" id="KW-0560">Oxidoreductase</keyword>
<evidence type="ECO:0000256" key="7">
    <source>
        <dbReference type="ARBA" id="ARBA00023098"/>
    </source>
</evidence>
<dbReference type="GO" id="GO:0016020">
    <property type="term" value="C:membrane"/>
    <property type="evidence" value="ECO:0007669"/>
    <property type="project" value="UniProtKB-SubCell"/>
</dbReference>
<dbReference type="EMBL" id="CAJNOJ010000013">
    <property type="protein sequence ID" value="CAF0800684.1"/>
    <property type="molecule type" value="Genomic_DNA"/>
</dbReference>
<dbReference type="Proteomes" id="UP000663852">
    <property type="component" value="Unassembled WGS sequence"/>
</dbReference>
<evidence type="ECO:0000256" key="12">
    <source>
        <dbReference type="RuleBase" id="RU000363"/>
    </source>
</evidence>
<comment type="caution">
    <text evidence="15">The sequence shown here is derived from an EMBL/GenBank/DDBJ whole genome shotgun (WGS) entry which is preliminary data.</text>
</comment>
<proteinExistence type="inferred from homology"/>
<dbReference type="SUPFAM" id="SSF51735">
    <property type="entry name" value="NAD(P)-binding Rossmann-fold domains"/>
    <property type="match status" value="1"/>
</dbReference>
<evidence type="ECO:0000256" key="2">
    <source>
        <dbReference type="ARBA" id="ARBA00006484"/>
    </source>
</evidence>
<dbReference type="Pfam" id="PF00106">
    <property type="entry name" value="adh_short"/>
    <property type="match status" value="1"/>
</dbReference>
<dbReference type="Proteomes" id="UP000663828">
    <property type="component" value="Unassembled WGS sequence"/>
</dbReference>
<keyword evidence="16" id="KW-1185">Reference proteome</keyword>
<evidence type="ECO:0000256" key="3">
    <source>
        <dbReference type="ARBA" id="ARBA00022692"/>
    </source>
</evidence>
<evidence type="ECO:0000313" key="16">
    <source>
        <dbReference type="Proteomes" id="UP000663828"/>
    </source>
</evidence>
<keyword evidence="4" id="KW-0521">NADP</keyword>
<keyword evidence="5 13" id="KW-1133">Transmembrane helix</keyword>
<dbReference type="PANTHER" id="PTHR24322">
    <property type="entry name" value="PKSB"/>
    <property type="match status" value="1"/>
</dbReference>
<evidence type="ECO:0000313" key="14">
    <source>
        <dbReference type="EMBL" id="CAF0800684.1"/>
    </source>
</evidence>
<evidence type="ECO:0000256" key="8">
    <source>
        <dbReference type="ARBA" id="ARBA00023136"/>
    </source>
</evidence>
<keyword evidence="8 13" id="KW-0472">Membrane</keyword>
<evidence type="ECO:0000256" key="1">
    <source>
        <dbReference type="ARBA" id="ARBA00004141"/>
    </source>
</evidence>
<keyword evidence="7" id="KW-0443">Lipid metabolism</keyword>
<organism evidence="15 16">
    <name type="scientific">Adineta ricciae</name>
    <name type="common">Rotifer</name>
    <dbReference type="NCBI Taxonomy" id="249248"/>
    <lineage>
        <taxon>Eukaryota</taxon>
        <taxon>Metazoa</taxon>
        <taxon>Spiralia</taxon>
        <taxon>Gnathifera</taxon>
        <taxon>Rotifera</taxon>
        <taxon>Eurotatoria</taxon>
        <taxon>Bdelloidea</taxon>
        <taxon>Adinetida</taxon>
        <taxon>Adinetidae</taxon>
        <taxon>Adineta</taxon>
    </lineage>
</organism>
<comment type="similarity">
    <text evidence="2 12">Belongs to the short-chain dehydrogenases/reductases (SDR) family.</text>
</comment>
<feature type="transmembrane region" description="Helical" evidence="13">
    <location>
        <begin position="6"/>
        <end position="27"/>
    </location>
</feature>
<comment type="subcellular location">
    <subcellularLocation>
        <location evidence="1">Membrane</location>
        <topology evidence="1">Multi-pass membrane protein</topology>
    </subcellularLocation>
</comment>
<evidence type="ECO:0000256" key="11">
    <source>
        <dbReference type="ARBA" id="ARBA00082544"/>
    </source>
</evidence>
<protein>
    <recommendedName>
        <fullName evidence="10">Short-chain dehydrogenase/reductase 3</fullName>
    </recommendedName>
    <alternativeName>
        <fullName evidence="11">Retinal short-chain dehydrogenase/reductase 1</fullName>
    </alternativeName>
</protein>
<sequence length="342" mass="38808">MADLFGFLRFIINLILYPFALAFLFFYRCLQWLGLQPTAHNYHDNIVLITGSGNGLGREIALAFAKAGASLALWDIDDVGNRETQQQCLAILHSQNSSSRVRVYHVDVTRAADVYACAERVRYDLGQVTILVPNAGYVSGRSLLTESDSDIERTFGVNSLSPIWLIKAFLPYMLDANRGHIVLVSSVLGVHASHGPITYVSSKHASVGLSRSLRMDIHATHPYSRVSVHCICPYIMRTKMFNPLTNHVLLQSVVPIISPRYVAKQVLDAIEWRRDEVILPYHLKYIAFVADYILPRCLTEWFLFKVSGRRPLDAFHKDNEELTREKRKKHAQTVQKENIDLI</sequence>
<dbReference type="PRINTS" id="PR00081">
    <property type="entry name" value="GDHRDH"/>
</dbReference>
<evidence type="ECO:0000256" key="9">
    <source>
        <dbReference type="ARBA" id="ARBA00059620"/>
    </source>
</evidence>
<accession>A0A815A648</accession>
<evidence type="ECO:0000313" key="15">
    <source>
        <dbReference type="EMBL" id="CAF1252824.1"/>
    </source>
</evidence>
<dbReference type="PRINTS" id="PR00080">
    <property type="entry name" value="SDRFAMILY"/>
</dbReference>
<dbReference type="AlphaFoldDB" id="A0A815A648"/>
<comment type="function">
    <text evidence="9">Catalyzes the reduction of all-trans-retinal to all-trans-retinol in the presence of NADPH.</text>
</comment>
<evidence type="ECO:0000256" key="13">
    <source>
        <dbReference type="SAM" id="Phobius"/>
    </source>
</evidence>
<reference evidence="15" key="1">
    <citation type="submission" date="2021-02" db="EMBL/GenBank/DDBJ databases">
        <authorList>
            <person name="Nowell W R."/>
        </authorList>
    </citation>
    <scope>NUCLEOTIDE SEQUENCE</scope>
</reference>
<dbReference type="EMBL" id="CAJNOR010002137">
    <property type="protein sequence ID" value="CAF1252824.1"/>
    <property type="molecule type" value="Genomic_DNA"/>
</dbReference>
<dbReference type="OrthoDB" id="10253736at2759"/>